<feature type="region of interest" description="Disordered" evidence="1">
    <location>
        <begin position="97"/>
        <end position="122"/>
    </location>
</feature>
<dbReference type="Proteomes" id="UP000837857">
    <property type="component" value="Chromosome 17"/>
</dbReference>
<feature type="non-terminal residue" evidence="2">
    <location>
        <position position="1"/>
    </location>
</feature>
<organism evidence="2 3">
    <name type="scientific">Iphiclides podalirius</name>
    <name type="common">scarce swallowtail</name>
    <dbReference type="NCBI Taxonomy" id="110791"/>
    <lineage>
        <taxon>Eukaryota</taxon>
        <taxon>Metazoa</taxon>
        <taxon>Ecdysozoa</taxon>
        <taxon>Arthropoda</taxon>
        <taxon>Hexapoda</taxon>
        <taxon>Insecta</taxon>
        <taxon>Pterygota</taxon>
        <taxon>Neoptera</taxon>
        <taxon>Endopterygota</taxon>
        <taxon>Lepidoptera</taxon>
        <taxon>Glossata</taxon>
        <taxon>Ditrysia</taxon>
        <taxon>Papilionoidea</taxon>
        <taxon>Papilionidae</taxon>
        <taxon>Papilioninae</taxon>
        <taxon>Iphiclides</taxon>
    </lineage>
</organism>
<protein>
    <submittedName>
        <fullName evidence="2">Uncharacterized protein</fullName>
    </submittedName>
</protein>
<name>A0ABN8I6E8_9NEOP</name>
<accession>A0ABN8I6E8</accession>
<evidence type="ECO:0000313" key="2">
    <source>
        <dbReference type="EMBL" id="CAH2047093.1"/>
    </source>
</evidence>
<keyword evidence="3" id="KW-1185">Reference proteome</keyword>
<proteinExistence type="predicted"/>
<feature type="region of interest" description="Disordered" evidence="1">
    <location>
        <begin position="251"/>
        <end position="305"/>
    </location>
</feature>
<sequence>MASSDPEIRDGLTLPVWMKSRPAKEFEPFAASPPAPEDSFFYIRYPKSDVLFGKPKTVGEIPNLMTDQQKELAVKVAYNSIKEKDWSKHTKPCQDVLHGIAPSNTTVNSKPKPAGTDDGLKGEGAACGNSVVKVAHQMIQSGRSPRGFTVASPAEEEAQAPDQLHYRLVSRRGSKSLPATPAHSPPASPTGRRRMVGNRYFTSPFEPVEDSNNRSWLTMALLGFKKDLTTSTSTLAEEDAEHLETRLHGTLAESVENLGPSPKGKEPKLVSNETSAQQPKVKPGQNFRPKPSEFREMNFWSPTSM</sequence>
<evidence type="ECO:0000313" key="3">
    <source>
        <dbReference type="Proteomes" id="UP000837857"/>
    </source>
</evidence>
<feature type="region of interest" description="Disordered" evidence="1">
    <location>
        <begin position="172"/>
        <end position="195"/>
    </location>
</feature>
<dbReference type="EMBL" id="OW152829">
    <property type="protein sequence ID" value="CAH2047093.1"/>
    <property type="molecule type" value="Genomic_DNA"/>
</dbReference>
<reference evidence="2" key="1">
    <citation type="submission" date="2022-03" db="EMBL/GenBank/DDBJ databases">
        <authorList>
            <person name="Martin H S."/>
        </authorList>
    </citation>
    <scope>NUCLEOTIDE SEQUENCE</scope>
</reference>
<gene>
    <name evidence="2" type="ORF">IPOD504_LOCUS5626</name>
</gene>
<evidence type="ECO:0000256" key="1">
    <source>
        <dbReference type="SAM" id="MobiDB-lite"/>
    </source>
</evidence>